<evidence type="ECO:0000313" key="2">
    <source>
        <dbReference type="Proteomes" id="UP000230274"/>
    </source>
</evidence>
<organism evidence="1 2">
    <name type="scientific">Mycobacterium phage Laurie</name>
    <dbReference type="NCBI Taxonomy" id="1874015"/>
    <lineage>
        <taxon>Viruses</taxon>
        <taxon>Duplodnaviria</taxon>
        <taxon>Heunggongvirae</taxon>
        <taxon>Uroviricota</taxon>
        <taxon>Caudoviricetes</taxon>
        <taxon>Bclasvirinae</taxon>
        <taxon>Rosebushvirus</taxon>
        <taxon>Rosebushvirus laurie</taxon>
    </lineage>
</organism>
<sequence length="118" mass="12166">MTPDGVAGCEHGVPVTGYCVQCGSDAKVAGGMDLPDGLLPPELVAKVDRGEADADAALQRVIGVYGDHIARGKSRTTTLLATTMGLEAAVKAQGVEVLCGMLAVAVARLYDVREAKKR</sequence>
<keyword evidence="2" id="KW-1185">Reference proteome</keyword>
<dbReference type="EMBL" id="KX443696">
    <property type="protein sequence ID" value="ANZ52359.1"/>
    <property type="molecule type" value="Genomic_DNA"/>
</dbReference>
<gene>
    <name evidence="1" type="ORF">SEA_LAURIE_65</name>
</gene>
<reference evidence="1 2" key="1">
    <citation type="submission" date="2016-06" db="EMBL/GenBank/DDBJ databases">
        <authorList>
            <person name="Ascolillo A."/>
            <person name="Katon D."/>
            <person name="Smith D.L."/>
            <person name="Williams T."/>
            <person name="Zegers G."/>
            <person name="Page S.T."/>
            <person name="Bradley K.W."/>
            <person name="Asai D.J."/>
            <person name="Bowman C.A."/>
            <person name="Russell D.A."/>
            <person name="Pope W.H."/>
            <person name="Jacobs-Sera D."/>
            <person name="Hendrix R.W."/>
            <person name="Hatfull G.F."/>
        </authorList>
    </citation>
    <scope>NUCLEOTIDE SEQUENCE [LARGE SCALE GENOMIC DNA]</scope>
</reference>
<protein>
    <submittedName>
        <fullName evidence="1">Uncharacterized protein</fullName>
    </submittedName>
</protein>
<dbReference type="Proteomes" id="UP000230274">
    <property type="component" value="Segment"/>
</dbReference>
<evidence type="ECO:0000313" key="1">
    <source>
        <dbReference type="EMBL" id="ANZ52359.1"/>
    </source>
</evidence>
<accession>A0A1B2IHU4</accession>
<proteinExistence type="predicted"/>
<name>A0A1B2IHU4_9CAUD</name>